<dbReference type="eggNOG" id="COG0766">
    <property type="taxonomic scope" value="Bacteria"/>
</dbReference>
<dbReference type="SUPFAM" id="SSF55205">
    <property type="entry name" value="EPT/RTPC-like"/>
    <property type="match status" value="1"/>
</dbReference>
<evidence type="ECO:0000256" key="10">
    <source>
        <dbReference type="ARBA" id="ARBA00023317"/>
    </source>
</evidence>
<dbReference type="PATRIC" id="fig|1208919.3.peg.25"/>
<organism evidence="15 16">
    <name type="scientific">Candidatus Kinetoplastidibacterium desouzai TCC079E</name>
    <dbReference type="NCBI Taxonomy" id="1208919"/>
    <lineage>
        <taxon>Bacteria</taxon>
        <taxon>Pseudomonadati</taxon>
        <taxon>Pseudomonadota</taxon>
        <taxon>Betaproteobacteria</taxon>
        <taxon>Candidatus Kinetoplastidibacterium</taxon>
    </lineage>
</organism>
<feature type="active site" description="Proton donor" evidence="13">
    <location>
        <position position="119"/>
    </location>
</feature>
<evidence type="ECO:0000256" key="12">
    <source>
        <dbReference type="ARBA" id="ARBA00047527"/>
    </source>
</evidence>
<dbReference type="GO" id="GO:0019277">
    <property type="term" value="P:UDP-N-acetylgalactosamine biosynthetic process"/>
    <property type="evidence" value="ECO:0007669"/>
    <property type="project" value="InterPro"/>
</dbReference>
<feature type="binding site" evidence="13">
    <location>
        <begin position="124"/>
        <end position="128"/>
    </location>
    <ligand>
        <name>UDP-N-acetyl-alpha-D-glucosamine</name>
        <dbReference type="ChEBI" id="CHEBI:57705"/>
    </ligand>
</feature>
<dbReference type="NCBIfam" id="TIGR01072">
    <property type="entry name" value="murA"/>
    <property type="match status" value="1"/>
</dbReference>
<dbReference type="FunFam" id="3.65.10.10:FF:000001">
    <property type="entry name" value="UDP-N-acetylglucosamine 1-carboxyvinyltransferase"/>
    <property type="match status" value="1"/>
</dbReference>
<dbReference type="GO" id="GO:0051301">
    <property type="term" value="P:cell division"/>
    <property type="evidence" value="ECO:0007669"/>
    <property type="project" value="UniProtKB-KW"/>
</dbReference>
<dbReference type="GO" id="GO:0008360">
    <property type="term" value="P:regulation of cell shape"/>
    <property type="evidence" value="ECO:0007669"/>
    <property type="project" value="UniProtKB-KW"/>
</dbReference>
<evidence type="ECO:0000256" key="9">
    <source>
        <dbReference type="ARBA" id="ARBA00023316"/>
    </source>
</evidence>
<dbReference type="GO" id="GO:0008760">
    <property type="term" value="F:UDP-N-acetylglucosamine 1-carboxyvinyltransferase activity"/>
    <property type="evidence" value="ECO:0007669"/>
    <property type="project" value="UniProtKB-UniRule"/>
</dbReference>
<sequence>MVSNEELHVIGQSILHGEVYVSGAKNAALPILCASLLTPETIVLKNVPELNDVKTVIELLKQFGVKVSKNPKEIIIQSNDINNTEASYDLVKTMRASILVLGPLITRFGEAKVSLPGGCSIGQRPIDQHIKCLKAMGAEIQIEHGFVIAKSKRLKGTYIKPDMITVTGTENLMMAATLAKGQTILDNAACEPEIVDLANFLIKMGAKINGHGTNRIKIDGVDYLGGADYKISPDRIEAGTFMCALAATSGSITLLDVNPLEMTATLKKLHEAGLQIEIGNNWLKCNMYKRPNPVNINTSEYPGLATDMQAQFMAVNTIANGTSFIKENIFENRYMHVPELKRLGANIIIDGNNSIIKGVNYLSGTIVKATDLRASASLVIAALAAKGETRIESIYHLDRGYEKMEKKLSMLGANIKRISKRIAE</sequence>
<feature type="binding site" evidence="13">
    <location>
        <position position="329"/>
    </location>
    <ligand>
        <name>UDP-N-acetyl-alpha-D-glucosamine</name>
        <dbReference type="ChEBI" id="CHEBI:57705"/>
    </ligand>
</feature>
<dbReference type="GO" id="GO:0005737">
    <property type="term" value="C:cytoplasm"/>
    <property type="evidence" value="ECO:0007669"/>
    <property type="project" value="UniProtKB-SubCell"/>
</dbReference>
<dbReference type="STRING" id="1208919.CDSE_0232"/>
<dbReference type="InterPro" id="IPR005750">
    <property type="entry name" value="UDP_GlcNAc_COvinyl_MurA"/>
</dbReference>
<feature type="domain" description="Enolpyruvate transferase" evidence="14">
    <location>
        <begin position="12"/>
        <end position="408"/>
    </location>
</feature>
<keyword evidence="7 13" id="KW-0573">Peptidoglycan synthesis</keyword>
<keyword evidence="8 13" id="KW-0131">Cell cycle</keyword>
<dbReference type="InterPro" id="IPR013792">
    <property type="entry name" value="RNA3'P_cycl/enolpyr_Trfase_a/b"/>
</dbReference>
<dbReference type="PANTHER" id="PTHR43783:SF1">
    <property type="entry name" value="UDP-N-ACETYLGLUCOSAMINE 1-CARBOXYVINYLTRANSFERASE"/>
    <property type="match status" value="1"/>
</dbReference>
<dbReference type="UniPathway" id="UPA00219"/>
<dbReference type="HAMAP" id="MF_00111">
    <property type="entry name" value="MurA"/>
    <property type="match status" value="1"/>
</dbReference>
<evidence type="ECO:0000256" key="1">
    <source>
        <dbReference type="ARBA" id="ARBA00004496"/>
    </source>
</evidence>
<evidence type="ECO:0000256" key="3">
    <source>
        <dbReference type="ARBA" id="ARBA00022490"/>
    </source>
</evidence>
<evidence type="ECO:0000256" key="5">
    <source>
        <dbReference type="ARBA" id="ARBA00022679"/>
    </source>
</evidence>
<comment type="function">
    <text evidence="13">Cell wall formation. Adds enolpyruvyl to UDP-N-acetylglucosamine.</text>
</comment>
<comment type="caution">
    <text evidence="13">Lacks conserved residue(s) required for the propagation of feature annotation.</text>
</comment>
<dbReference type="RefSeq" id="WP_015395998.1">
    <property type="nucleotide sequence ID" value="NC_020294.1"/>
</dbReference>
<evidence type="ECO:0000313" key="15">
    <source>
        <dbReference type="EMBL" id="AGF46587.1"/>
    </source>
</evidence>
<evidence type="ECO:0000256" key="6">
    <source>
        <dbReference type="ARBA" id="ARBA00022960"/>
    </source>
</evidence>
<keyword evidence="5 13" id="KW-0808">Transferase</keyword>
<dbReference type="InterPro" id="IPR036968">
    <property type="entry name" value="Enolpyruvate_Tfrase_sf"/>
</dbReference>
<feature type="modified residue" description="2-(S-cysteinyl)pyruvic acid O-phosphothioketal" evidence="13">
    <location>
        <position position="119"/>
    </location>
</feature>
<keyword evidence="16" id="KW-1185">Reference proteome</keyword>
<dbReference type="Proteomes" id="UP000011547">
    <property type="component" value="Chromosome"/>
</dbReference>
<evidence type="ECO:0000256" key="4">
    <source>
        <dbReference type="ARBA" id="ARBA00022618"/>
    </source>
</evidence>
<comment type="catalytic activity">
    <reaction evidence="12 13">
        <text>phosphoenolpyruvate + UDP-N-acetyl-alpha-D-glucosamine = UDP-N-acetyl-3-O-(1-carboxyvinyl)-alpha-D-glucosamine + phosphate</text>
        <dbReference type="Rhea" id="RHEA:18681"/>
        <dbReference type="ChEBI" id="CHEBI:43474"/>
        <dbReference type="ChEBI" id="CHEBI:57705"/>
        <dbReference type="ChEBI" id="CHEBI:58702"/>
        <dbReference type="ChEBI" id="CHEBI:68483"/>
        <dbReference type="EC" id="2.5.1.7"/>
    </reaction>
</comment>
<dbReference type="InterPro" id="IPR050068">
    <property type="entry name" value="MurA_subfamily"/>
</dbReference>
<dbReference type="EC" id="2.5.1.7" evidence="13"/>
<feature type="binding site" evidence="13">
    <location>
        <position position="95"/>
    </location>
    <ligand>
        <name>UDP-N-acetyl-alpha-D-glucosamine</name>
        <dbReference type="ChEBI" id="CHEBI:57705"/>
    </ligand>
</feature>
<comment type="pathway">
    <text evidence="2 13">Cell wall biogenesis; peptidoglycan biosynthesis.</text>
</comment>
<keyword evidence="4 13" id="KW-0132">Cell division</keyword>
<dbReference type="GO" id="GO:0009252">
    <property type="term" value="P:peptidoglycan biosynthetic process"/>
    <property type="evidence" value="ECO:0007669"/>
    <property type="project" value="UniProtKB-UniRule"/>
</dbReference>
<name>M1LLF1_9PROT</name>
<keyword evidence="6 13" id="KW-0133">Cell shape</keyword>
<dbReference type="HOGENOM" id="CLU_027387_0_0_4"/>
<evidence type="ECO:0000256" key="13">
    <source>
        <dbReference type="HAMAP-Rule" id="MF_00111"/>
    </source>
</evidence>
<keyword evidence="10 13" id="KW-0670">Pyruvate</keyword>
<dbReference type="Gene3D" id="3.65.10.10">
    <property type="entry name" value="Enolpyruvate transferase domain"/>
    <property type="match status" value="2"/>
</dbReference>
<comment type="similarity">
    <text evidence="11 13">Belongs to the EPSP synthase family. MurA subfamily.</text>
</comment>
<evidence type="ECO:0000256" key="7">
    <source>
        <dbReference type="ARBA" id="ARBA00022984"/>
    </source>
</evidence>
<keyword evidence="9 13" id="KW-0961">Cell wall biogenesis/degradation</keyword>
<dbReference type="NCBIfam" id="NF006873">
    <property type="entry name" value="PRK09369.1"/>
    <property type="match status" value="1"/>
</dbReference>
<keyword evidence="3 13" id="KW-0963">Cytoplasm</keyword>
<protein>
    <recommendedName>
        <fullName evidence="13">UDP-N-acetylglucosamine 1-carboxyvinyltransferase</fullName>
        <ecNumber evidence="13">2.5.1.7</ecNumber>
    </recommendedName>
    <alternativeName>
        <fullName evidence="13">Enoylpyruvate transferase</fullName>
    </alternativeName>
    <alternativeName>
        <fullName evidence="13">UDP-N-acetylglucosamine enolpyruvyl transferase</fullName>
        <shortName evidence="13">EPT</shortName>
    </alternativeName>
</protein>
<reference evidence="15 16" key="1">
    <citation type="journal article" date="2013" name="Genome Biol. Evol.">
        <title>Genome evolution and phylogenomic analysis of candidatus kinetoplastibacterium, the betaproteobacterial endosymbionts of strigomonas and angomonas.</title>
        <authorList>
            <person name="Alves J.M."/>
            <person name="Serrano M.G."/>
            <person name="Maia da Silva F."/>
            <person name="Voegtly L.J."/>
            <person name="Matveyev A.V."/>
            <person name="Teixeira M.M."/>
            <person name="Camargo E.P."/>
            <person name="Buck G.A."/>
        </authorList>
    </citation>
    <scope>NUCLEOTIDE SEQUENCE [LARGE SCALE GENOMIC DNA]</scope>
    <source>
        <strain evidence="15 16">TCC079E</strain>
    </source>
</reference>
<proteinExistence type="inferred from homology"/>
<dbReference type="OrthoDB" id="9803760at2"/>
<dbReference type="Pfam" id="PF00275">
    <property type="entry name" value="EPSP_synthase"/>
    <property type="match status" value="1"/>
</dbReference>
<dbReference type="CDD" id="cd01555">
    <property type="entry name" value="UdpNAET"/>
    <property type="match status" value="1"/>
</dbReference>
<evidence type="ECO:0000256" key="2">
    <source>
        <dbReference type="ARBA" id="ARBA00004752"/>
    </source>
</evidence>
<accession>M1LLF1</accession>
<evidence type="ECO:0000259" key="14">
    <source>
        <dbReference type="Pfam" id="PF00275"/>
    </source>
</evidence>
<evidence type="ECO:0000256" key="8">
    <source>
        <dbReference type="ARBA" id="ARBA00023306"/>
    </source>
</evidence>
<dbReference type="KEGG" id="kde:CDSE_0232"/>
<dbReference type="EMBL" id="CP003803">
    <property type="protein sequence ID" value="AGF46587.1"/>
    <property type="molecule type" value="Genomic_DNA"/>
</dbReference>
<dbReference type="PANTHER" id="PTHR43783">
    <property type="entry name" value="UDP-N-ACETYLGLUCOSAMINE 1-CARBOXYVINYLTRANSFERASE"/>
    <property type="match status" value="1"/>
</dbReference>
<gene>
    <name evidence="13" type="primary">murA</name>
    <name evidence="15" type="ORF">CDSE_0232</name>
</gene>
<evidence type="ECO:0000256" key="11">
    <source>
        <dbReference type="ARBA" id="ARBA00038367"/>
    </source>
</evidence>
<feature type="binding site" evidence="13">
    <location>
        <begin position="25"/>
        <end position="26"/>
    </location>
    <ligand>
        <name>phosphoenolpyruvate</name>
        <dbReference type="ChEBI" id="CHEBI:58702"/>
    </ligand>
</feature>
<dbReference type="AlphaFoldDB" id="M1LLF1"/>
<comment type="subcellular location">
    <subcellularLocation>
        <location evidence="1 13">Cytoplasm</location>
    </subcellularLocation>
</comment>
<feature type="binding site" evidence="13">
    <location>
        <position position="307"/>
    </location>
    <ligand>
        <name>UDP-N-acetyl-alpha-D-glucosamine</name>
        <dbReference type="ChEBI" id="CHEBI:57705"/>
    </ligand>
</feature>
<dbReference type="GO" id="GO:0071555">
    <property type="term" value="P:cell wall organization"/>
    <property type="evidence" value="ECO:0007669"/>
    <property type="project" value="UniProtKB-KW"/>
</dbReference>
<evidence type="ECO:0000313" key="16">
    <source>
        <dbReference type="Proteomes" id="UP000011547"/>
    </source>
</evidence>
<dbReference type="InterPro" id="IPR001986">
    <property type="entry name" value="Enolpyruvate_Tfrase_dom"/>
</dbReference>